<accession>A0A484GWL0</accession>
<feature type="non-terminal residue" evidence="2">
    <location>
        <position position="1"/>
    </location>
</feature>
<proteinExistence type="predicted"/>
<dbReference type="EMBL" id="QWLN02003410">
    <property type="protein sequence ID" value="TEA39929.1"/>
    <property type="molecule type" value="Genomic_DNA"/>
</dbReference>
<dbReference type="AlphaFoldDB" id="A0A484GWL0"/>
<organism evidence="2 3">
    <name type="scientific">Sousa chinensis</name>
    <name type="common">Indo-pacific humpbacked dolphin</name>
    <name type="synonym">Steno chinensis</name>
    <dbReference type="NCBI Taxonomy" id="103600"/>
    <lineage>
        <taxon>Eukaryota</taxon>
        <taxon>Metazoa</taxon>
        <taxon>Chordata</taxon>
        <taxon>Craniata</taxon>
        <taxon>Vertebrata</taxon>
        <taxon>Euteleostomi</taxon>
        <taxon>Mammalia</taxon>
        <taxon>Eutheria</taxon>
        <taxon>Laurasiatheria</taxon>
        <taxon>Artiodactyla</taxon>
        <taxon>Whippomorpha</taxon>
        <taxon>Cetacea</taxon>
        <taxon>Odontoceti</taxon>
        <taxon>Delphinidae</taxon>
        <taxon>Sousa</taxon>
    </lineage>
</organism>
<feature type="region of interest" description="Disordered" evidence="1">
    <location>
        <begin position="1"/>
        <end position="26"/>
    </location>
</feature>
<feature type="non-terminal residue" evidence="2">
    <location>
        <position position="26"/>
    </location>
</feature>
<reference evidence="2 3" key="1">
    <citation type="journal article" date="2018" name="Genomics">
        <title>Molecular footprints of inshore aquatic adaptation in Indo-Pacific humpback dolphin (Sousa chinensis).</title>
        <authorList>
            <person name="Ming Y."/>
            <person name="Jian J."/>
            <person name="Yu F."/>
            <person name="Yu X."/>
            <person name="Wang J."/>
            <person name="Liu W."/>
        </authorList>
    </citation>
    <scope>NUCLEOTIDE SEQUENCE [LARGE SCALE GENOMIC DNA]</scope>
    <source>
        <strain evidence="2">MY-2018</strain>
        <tissue evidence="2">Skin</tissue>
    </source>
</reference>
<evidence type="ECO:0000313" key="3">
    <source>
        <dbReference type="Proteomes" id="UP000295264"/>
    </source>
</evidence>
<sequence>KRIGLIQHQPKGVYDPGRNRSEKRIR</sequence>
<gene>
    <name evidence="2" type="ORF">DBR06_SOUSAS10310016</name>
</gene>
<protein>
    <submittedName>
        <fullName evidence="2">Uncharacterized protein</fullName>
    </submittedName>
</protein>
<keyword evidence="3" id="KW-1185">Reference proteome</keyword>
<evidence type="ECO:0000256" key="1">
    <source>
        <dbReference type="SAM" id="MobiDB-lite"/>
    </source>
</evidence>
<comment type="caution">
    <text evidence="2">The sequence shown here is derived from an EMBL/GenBank/DDBJ whole genome shotgun (WGS) entry which is preliminary data.</text>
</comment>
<feature type="compositionally biased region" description="Basic and acidic residues" evidence="1">
    <location>
        <begin position="17"/>
        <end position="26"/>
    </location>
</feature>
<name>A0A484GWL0_SOUCH</name>
<dbReference type="Proteomes" id="UP000295264">
    <property type="component" value="Unassembled WGS sequence"/>
</dbReference>
<evidence type="ECO:0000313" key="2">
    <source>
        <dbReference type="EMBL" id="TEA39929.1"/>
    </source>
</evidence>